<protein>
    <submittedName>
        <fullName evidence="2">Uncharacterized protein</fullName>
    </submittedName>
</protein>
<gene>
    <name evidence="2" type="ORF">AVDCRST_MAG30-4635</name>
</gene>
<feature type="transmembrane region" description="Helical" evidence="1">
    <location>
        <begin position="46"/>
        <end position="67"/>
    </location>
</feature>
<feature type="non-terminal residue" evidence="2">
    <location>
        <position position="128"/>
    </location>
</feature>
<name>A0A6J4U5Y5_9ACTN</name>
<accession>A0A6J4U5Y5</accession>
<reference evidence="2" key="1">
    <citation type="submission" date="2020-02" db="EMBL/GenBank/DDBJ databases">
        <authorList>
            <person name="Meier V. D."/>
        </authorList>
    </citation>
    <scope>NUCLEOTIDE SEQUENCE</scope>
    <source>
        <strain evidence="2">AVDCRST_MAG30</strain>
    </source>
</reference>
<organism evidence="2">
    <name type="scientific">uncultured Solirubrobacteraceae bacterium</name>
    <dbReference type="NCBI Taxonomy" id="1162706"/>
    <lineage>
        <taxon>Bacteria</taxon>
        <taxon>Bacillati</taxon>
        <taxon>Actinomycetota</taxon>
        <taxon>Thermoleophilia</taxon>
        <taxon>Solirubrobacterales</taxon>
        <taxon>Solirubrobacteraceae</taxon>
        <taxon>environmental samples</taxon>
    </lineage>
</organism>
<evidence type="ECO:0000256" key="1">
    <source>
        <dbReference type="SAM" id="Phobius"/>
    </source>
</evidence>
<keyword evidence="1" id="KW-1133">Transmembrane helix</keyword>
<evidence type="ECO:0000313" key="2">
    <source>
        <dbReference type="EMBL" id="CAA9539915.1"/>
    </source>
</evidence>
<keyword evidence="1" id="KW-0812">Transmembrane</keyword>
<keyword evidence="1" id="KW-0472">Membrane</keyword>
<proteinExistence type="predicted"/>
<dbReference type="AlphaFoldDB" id="A0A6J4U5Y5"/>
<sequence length="128" mass="13882">MERMWVTRLRWRMRGAWLWPSYFALTLADGLLLHHLPVSGRGPGTLVGALLVAGFGNLFLVAVIAPLAGRWLRRRRSDLPRMIADDYAGTALVGLAAAGILIAGLAHRPALAAEREAEAVAAASVQRY</sequence>
<feature type="transmembrane region" description="Helical" evidence="1">
    <location>
        <begin position="87"/>
        <end position="106"/>
    </location>
</feature>
<dbReference type="EMBL" id="CADCVS010000609">
    <property type="protein sequence ID" value="CAA9539915.1"/>
    <property type="molecule type" value="Genomic_DNA"/>
</dbReference>